<dbReference type="PANTHER" id="PTHR11070:SF50">
    <property type="entry name" value="SUPERFAMILY I DNA AND RNA HELICASE"/>
    <property type="match status" value="1"/>
</dbReference>
<dbReference type="SUPFAM" id="SSF52540">
    <property type="entry name" value="P-loop containing nucleoside triphosphate hydrolases"/>
    <property type="match status" value="1"/>
</dbReference>
<dbReference type="Pfam" id="PF13245">
    <property type="entry name" value="AAA_19"/>
    <property type="match status" value="1"/>
</dbReference>
<dbReference type="InterPro" id="IPR011528">
    <property type="entry name" value="NERD"/>
</dbReference>
<dbReference type="Pfam" id="PF13538">
    <property type="entry name" value="UvrD_C_2"/>
    <property type="match status" value="1"/>
</dbReference>
<feature type="domain" description="UvrD-like helicase C-terminal" evidence="2">
    <location>
        <begin position="482"/>
        <end position="529"/>
    </location>
</feature>
<dbReference type="EMBL" id="JAQQKY010000002">
    <property type="protein sequence ID" value="MDC7690380.1"/>
    <property type="molecule type" value="Genomic_DNA"/>
</dbReference>
<dbReference type="Proteomes" id="UP001221566">
    <property type="component" value="Unassembled WGS sequence"/>
</dbReference>
<dbReference type="RefSeq" id="WP_272802686.1">
    <property type="nucleotide sequence ID" value="NZ_JAQQKY010000002.1"/>
</dbReference>
<dbReference type="Gene3D" id="3.40.50.300">
    <property type="entry name" value="P-loop containing nucleotide triphosphate hydrolases"/>
    <property type="match status" value="1"/>
</dbReference>
<dbReference type="InterPro" id="IPR027785">
    <property type="entry name" value="UvrD-like_helicase_C"/>
</dbReference>
<dbReference type="InterPro" id="IPR000212">
    <property type="entry name" value="DNA_helicase_UvrD/REP"/>
</dbReference>
<organism evidence="3 4">
    <name type="scientific">Vogesella indigofera</name>
    <name type="common">Pseudomonas indigofera</name>
    <dbReference type="NCBI Taxonomy" id="45465"/>
    <lineage>
        <taxon>Bacteria</taxon>
        <taxon>Pseudomonadati</taxon>
        <taxon>Pseudomonadota</taxon>
        <taxon>Betaproteobacteria</taxon>
        <taxon>Neisseriales</taxon>
        <taxon>Chromobacteriaceae</taxon>
        <taxon>Vogesella</taxon>
    </lineage>
</organism>
<dbReference type="InterPro" id="IPR027417">
    <property type="entry name" value="P-loop_NTPase"/>
</dbReference>
<protein>
    <submittedName>
        <fullName evidence="3">AAA family ATPase</fullName>
    </submittedName>
</protein>
<reference evidence="3 4" key="1">
    <citation type="submission" date="2023-01" db="EMBL/GenBank/DDBJ databases">
        <title>Novel species of the genus Vogesella isolated from rivers.</title>
        <authorList>
            <person name="Lu H."/>
        </authorList>
    </citation>
    <scope>NUCLEOTIDE SEQUENCE [LARGE SCALE GENOMIC DNA]</scope>
    <source>
        <strain evidence="3 4">SH7W</strain>
    </source>
</reference>
<gene>
    <name evidence="3" type="ORF">PQU93_06215</name>
</gene>
<accession>A0ABT5I2H9</accession>
<dbReference type="Pfam" id="PF08378">
    <property type="entry name" value="NERD"/>
    <property type="match status" value="1"/>
</dbReference>
<feature type="domain" description="NERD" evidence="1">
    <location>
        <begin position="17"/>
        <end position="127"/>
    </location>
</feature>
<sequence length="544" mass="59918">MATLLPDIAAEVTLRLGFRREVDVLQLLQRTLPDGYEIFHGVDWHSLHESKDCHGEIDFVVMNRSGSLLLIEVKAGELVMRDGKLFKAYGQRERDVAIQVRVQYSAMRSLLDKAGIKVQINNCLVLPDYRVDKAAIVAIPRERIVDAADFSRLSDCVQTLLPLGECQVQADRVRAFLSNHLAVAPDVSVLRGQLQQATRSLADGLATWVPRVKAPTRAYRIQATAGSGKTQLALKLLQNAFLGGQRAMYVCFNRPLADQMAALAPNTASIKTFHSMCVDHYRARGGQLDFHDPSSFEKAASAYLAQQKGQQQELDLLIIDEAQDFKPEWITAISEKLSRDGRLYVMEDPDQSLYGRSTFTLPESVLIQCHDNFRSPQQVCAAINAFGLASQPIQSKSPWRGEVPAFFVYDGSDEDLQRQTELAVSAELASGVDVSQIAVLSTRGLAHSALRSHTALAGYSVRRFTGEFDVSGKPCWTDGQLLVDSVYRFKGQSVTAVILTEVDFSTLGAHERALLFVGMTRGLMSVSLVLSKSTAALLVAAMQV</sequence>
<evidence type="ECO:0000259" key="2">
    <source>
        <dbReference type="Pfam" id="PF13538"/>
    </source>
</evidence>
<proteinExistence type="predicted"/>
<name>A0ABT5I2H9_VOGIN</name>
<comment type="caution">
    <text evidence="3">The sequence shown here is derived from an EMBL/GenBank/DDBJ whole genome shotgun (WGS) entry which is preliminary data.</text>
</comment>
<dbReference type="PANTHER" id="PTHR11070">
    <property type="entry name" value="UVRD / RECB / PCRA DNA HELICASE FAMILY MEMBER"/>
    <property type="match status" value="1"/>
</dbReference>
<evidence type="ECO:0000259" key="1">
    <source>
        <dbReference type="Pfam" id="PF08378"/>
    </source>
</evidence>
<evidence type="ECO:0000313" key="3">
    <source>
        <dbReference type="EMBL" id="MDC7690380.1"/>
    </source>
</evidence>
<evidence type="ECO:0000313" key="4">
    <source>
        <dbReference type="Proteomes" id="UP001221566"/>
    </source>
</evidence>
<keyword evidence="4" id="KW-1185">Reference proteome</keyword>